<sequence>MDRTKTLTDTLFKTAKIGLGFNAGTGTMLEISARADGRSVRVTGYGETLESLQLPVAGLHTGSEASGATGDQSSPGAVTELGNGYLSVLLQDGELSRWELNDYLNGLNWTLSGYSVVNMDGVLHCNEMWTKLSPKEKRTKSAKLSK</sequence>
<protein>
    <submittedName>
        <fullName evidence="1">Uncharacterized protein</fullName>
    </submittedName>
</protein>
<keyword evidence="2" id="KW-1185">Reference proteome</keyword>
<proteinExistence type="predicted"/>
<evidence type="ECO:0000313" key="2">
    <source>
        <dbReference type="Proteomes" id="UP001209878"/>
    </source>
</evidence>
<organism evidence="1 2">
    <name type="scientific">Ridgeia piscesae</name>
    <name type="common">Tubeworm</name>
    <dbReference type="NCBI Taxonomy" id="27915"/>
    <lineage>
        <taxon>Eukaryota</taxon>
        <taxon>Metazoa</taxon>
        <taxon>Spiralia</taxon>
        <taxon>Lophotrochozoa</taxon>
        <taxon>Annelida</taxon>
        <taxon>Polychaeta</taxon>
        <taxon>Sedentaria</taxon>
        <taxon>Canalipalpata</taxon>
        <taxon>Sabellida</taxon>
        <taxon>Siboglinidae</taxon>
        <taxon>Ridgeia</taxon>
    </lineage>
</organism>
<name>A0AAD9JWN3_RIDPI</name>
<comment type="caution">
    <text evidence="1">The sequence shown here is derived from an EMBL/GenBank/DDBJ whole genome shotgun (WGS) entry which is preliminary data.</text>
</comment>
<dbReference type="EMBL" id="JAODUO010001645">
    <property type="protein sequence ID" value="KAK2160472.1"/>
    <property type="molecule type" value="Genomic_DNA"/>
</dbReference>
<accession>A0AAD9JWN3</accession>
<dbReference type="AlphaFoldDB" id="A0AAD9JWN3"/>
<dbReference type="Proteomes" id="UP001209878">
    <property type="component" value="Unassembled WGS sequence"/>
</dbReference>
<reference evidence="1" key="1">
    <citation type="journal article" date="2023" name="Mol. Biol. Evol.">
        <title>Third-Generation Sequencing Reveals the Adaptive Role of the Epigenome in Three Deep-Sea Polychaetes.</title>
        <authorList>
            <person name="Perez M."/>
            <person name="Aroh O."/>
            <person name="Sun Y."/>
            <person name="Lan Y."/>
            <person name="Juniper S.K."/>
            <person name="Young C.R."/>
            <person name="Angers B."/>
            <person name="Qian P.Y."/>
        </authorList>
    </citation>
    <scope>NUCLEOTIDE SEQUENCE</scope>
    <source>
        <strain evidence="1">R07B-5</strain>
    </source>
</reference>
<evidence type="ECO:0000313" key="1">
    <source>
        <dbReference type="EMBL" id="KAK2160472.1"/>
    </source>
</evidence>
<gene>
    <name evidence="1" type="ORF">NP493_1646g00001</name>
</gene>